<dbReference type="SUPFAM" id="SSF51735">
    <property type="entry name" value="NAD(P)-binding Rossmann-fold domains"/>
    <property type="match status" value="1"/>
</dbReference>
<dbReference type="Gene3D" id="3.40.50.720">
    <property type="entry name" value="NAD(P)-binding Rossmann-like Domain"/>
    <property type="match status" value="1"/>
</dbReference>
<evidence type="ECO:0008006" key="3">
    <source>
        <dbReference type="Google" id="ProtNLM"/>
    </source>
</evidence>
<sequence length="70" mass="7388">MNKLKNKVAVIYGNRSVGGSIARAFGGEGARVFLMGRTPEKLKTITDKVFGANARASGVTLEQFNAGMIA</sequence>
<dbReference type="Proteomes" id="UP001560573">
    <property type="component" value="Unassembled WGS sequence"/>
</dbReference>
<protein>
    <recommendedName>
        <fullName evidence="3">SDR family NAD(P)-dependent oxidoreductase</fullName>
    </recommendedName>
</protein>
<evidence type="ECO:0000313" key="1">
    <source>
        <dbReference type="EMBL" id="MEX6687092.1"/>
    </source>
</evidence>
<dbReference type="EMBL" id="JAULBC010000002">
    <property type="protein sequence ID" value="MEX6687092.1"/>
    <property type="molecule type" value="Genomic_DNA"/>
</dbReference>
<name>A0ABV3ZB59_9BACT</name>
<gene>
    <name evidence="1" type="ORF">QTN47_06280</name>
</gene>
<organism evidence="1 2">
    <name type="scientific">Danxiaibacter flavus</name>
    <dbReference type="NCBI Taxonomy" id="3049108"/>
    <lineage>
        <taxon>Bacteria</taxon>
        <taxon>Pseudomonadati</taxon>
        <taxon>Bacteroidota</taxon>
        <taxon>Chitinophagia</taxon>
        <taxon>Chitinophagales</taxon>
        <taxon>Chitinophagaceae</taxon>
        <taxon>Danxiaibacter</taxon>
    </lineage>
</organism>
<dbReference type="InterPro" id="IPR036291">
    <property type="entry name" value="NAD(P)-bd_dom_sf"/>
</dbReference>
<dbReference type="RefSeq" id="WP_369328496.1">
    <property type="nucleotide sequence ID" value="NZ_JAULBC010000002.1"/>
</dbReference>
<keyword evidence="2" id="KW-1185">Reference proteome</keyword>
<proteinExistence type="predicted"/>
<reference evidence="1 2" key="1">
    <citation type="submission" date="2023-07" db="EMBL/GenBank/DDBJ databases">
        <authorList>
            <person name="Lian W.-H."/>
        </authorList>
    </citation>
    <scope>NUCLEOTIDE SEQUENCE [LARGE SCALE GENOMIC DNA]</scope>
    <source>
        <strain evidence="1 2">SYSU DXS3180</strain>
    </source>
</reference>
<evidence type="ECO:0000313" key="2">
    <source>
        <dbReference type="Proteomes" id="UP001560573"/>
    </source>
</evidence>
<accession>A0ABV3ZB59</accession>
<comment type="caution">
    <text evidence="1">The sequence shown here is derived from an EMBL/GenBank/DDBJ whole genome shotgun (WGS) entry which is preliminary data.</text>
</comment>